<gene>
    <name evidence="2" type="ORF">F992_00897</name>
</gene>
<evidence type="ECO:0000256" key="1">
    <source>
        <dbReference type="SAM" id="MobiDB-lite"/>
    </source>
</evidence>
<comment type="caution">
    <text evidence="2">The sequence shown here is derived from an EMBL/GenBank/DDBJ whole genome shotgun (WGS) entry which is preliminary data.</text>
</comment>
<reference evidence="3" key="1">
    <citation type="submission" date="2013-02" db="EMBL/GenBank/DDBJ databases">
        <title>The Genome Sequence of Acinetobacter sp. NIPH 236.</title>
        <authorList>
            <consortium name="The Broad Institute Genome Sequencing Platform"/>
            <consortium name="The Broad Institute Genome Sequencing Center for Infectious Disease"/>
            <person name="Cerqueira G."/>
            <person name="Feldgarden M."/>
            <person name="Courvalin P."/>
            <person name="Perichon B."/>
            <person name="Grillot-Courvalin C."/>
            <person name="Clermont D."/>
            <person name="Rocha E."/>
            <person name="Yoon E.-J."/>
            <person name="Nemec A."/>
            <person name="Walker B."/>
            <person name="Young S.K."/>
            <person name="Zeng Q."/>
            <person name="Gargeya S."/>
            <person name="Fitzgerald M."/>
            <person name="Haas B."/>
            <person name="Abouelleil A."/>
            <person name="Alvarado L."/>
            <person name="Arachchi H.M."/>
            <person name="Berlin A.M."/>
            <person name="Chapman S.B."/>
            <person name="Dewar J."/>
            <person name="Goldberg J."/>
            <person name="Griggs A."/>
            <person name="Gujja S."/>
            <person name="Hansen M."/>
            <person name="Howarth C."/>
            <person name="Imamovic A."/>
            <person name="Larimer J."/>
            <person name="McCowan C."/>
            <person name="Murphy C."/>
            <person name="Neiman D."/>
            <person name="Pearson M."/>
            <person name="Priest M."/>
            <person name="Roberts A."/>
            <person name="Saif S."/>
            <person name="Shea T."/>
            <person name="Sisk P."/>
            <person name="Sykes S."/>
            <person name="Wortman J."/>
            <person name="Nusbaum C."/>
            <person name="Birren B."/>
        </authorList>
    </citation>
    <scope>NUCLEOTIDE SEQUENCE [LARGE SCALE GENOMIC DNA]</scope>
    <source>
        <strain evidence="3">NIPH 236</strain>
    </source>
</reference>
<reference evidence="2 3" key="2">
    <citation type="journal article" date="2016" name="Int. J. Syst. Evol. Microbiol.">
        <title>Taxonomy of haemolytic and/or proteolytic strains of the genus Acinetobacter with the proposal of Acinetobacter courvalinii sp. nov. (genomic species 14 sensu Bouvet &amp; Jeanjean), Acinetobacter dispersus sp. nov. (genomic species 17), Acinetobacter modestus sp. nov., Acinetobacter proteolyticus sp. nov. and Acinetobacter vivianii sp. nov.</title>
        <authorList>
            <person name="Nemec A."/>
            <person name="Radolfova-Krizova L."/>
            <person name="Maixnerova M."/>
            <person name="Vrestiakova E."/>
            <person name="Jezek P."/>
            <person name="Sedo O."/>
        </authorList>
    </citation>
    <scope>NUCLEOTIDE SEQUENCE [LARGE SCALE GENOMIC DNA]</scope>
    <source>
        <strain evidence="2 3">NIPH 236</strain>
    </source>
</reference>
<dbReference type="Proteomes" id="UP000013190">
    <property type="component" value="Unassembled WGS sequence"/>
</dbReference>
<accession>A0ABN0JS27</accession>
<dbReference type="GeneID" id="92836977"/>
<name>A0ABN0JS27_9GAMM</name>
<organism evidence="2 3">
    <name type="scientific">Acinetobacter modestus</name>
    <dbReference type="NCBI Taxonomy" id="1776740"/>
    <lineage>
        <taxon>Bacteria</taxon>
        <taxon>Pseudomonadati</taxon>
        <taxon>Pseudomonadota</taxon>
        <taxon>Gammaproteobacteria</taxon>
        <taxon>Moraxellales</taxon>
        <taxon>Moraxellaceae</taxon>
        <taxon>Acinetobacter</taxon>
    </lineage>
</organism>
<keyword evidence="3" id="KW-1185">Reference proteome</keyword>
<proteinExistence type="predicted"/>
<dbReference type="RefSeq" id="WP_004660225.1">
    <property type="nucleotide sequence ID" value="NZ_BMDV01000003.1"/>
</dbReference>
<feature type="region of interest" description="Disordered" evidence="1">
    <location>
        <begin position="214"/>
        <end position="234"/>
    </location>
</feature>
<feature type="compositionally biased region" description="Polar residues" evidence="1">
    <location>
        <begin position="220"/>
        <end position="234"/>
    </location>
</feature>
<protein>
    <submittedName>
        <fullName evidence="2">Uncharacterized protein</fullName>
    </submittedName>
</protein>
<evidence type="ECO:0000313" key="2">
    <source>
        <dbReference type="EMBL" id="ENU28060.1"/>
    </source>
</evidence>
<evidence type="ECO:0000313" key="3">
    <source>
        <dbReference type="Proteomes" id="UP000013190"/>
    </source>
</evidence>
<dbReference type="EMBL" id="APOJ01000016">
    <property type="protein sequence ID" value="ENU28060.1"/>
    <property type="molecule type" value="Genomic_DNA"/>
</dbReference>
<sequence>MSISKFFKGFGEIVEGTAKLTGEAINGACGVISDITGAESLKQVGVLAKESTHQTGKILNHLSTGIGKTTEGLLDDNPQMRDQGLSQLGNTVVTTAKGVVGGVVVTANKVGDVFEAVINEDMDKAKSALKEVAIIGGAAILSVGVLEVAGVTSIVGDSTDIPPSSDIAVEGNNLDNTHFVNPHHVEGYTTSSGTQVDGYWRDGDGNTAYDRTVDNGGGYQQTNPDNTILNNFKG</sequence>